<organism evidence="2 3">
    <name type="scientific">Corallococcus llansteffanensis</name>
    <dbReference type="NCBI Taxonomy" id="2316731"/>
    <lineage>
        <taxon>Bacteria</taxon>
        <taxon>Pseudomonadati</taxon>
        <taxon>Myxococcota</taxon>
        <taxon>Myxococcia</taxon>
        <taxon>Myxococcales</taxon>
        <taxon>Cystobacterineae</taxon>
        <taxon>Myxococcaceae</taxon>
        <taxon>Corallococcus</taxon>
    </lineage>
</organism>
<evidence type="ECO:0000256" key="1">
    <source>
        <dbReference type="SAM" id="MobiDB-lite"/>
    </source>
</evidence>
<feature type="region of interest" description="Disordered" evidence="1">
    <location>
        <begin position="46"/>
        <end position="66"/>
    </location>
</feature>
<dbReference type="EMBL" id="RAWB01000288">
    <property type="protein sequence ID" value="RKH54721.1"/>
    <property type="molecule type" value="Genomic_DNA"/>
</dbReference>
<protein>
    <submittedName>
        <fullName evidence="2">Uncharacterized protein</fullName>
    </submittedName>
</protein>
<reference evidence="3" key="1">
    <citation type="submission" date="2018-09" db="EMBL/GenBank/DDBJ databases">
        <authorList>
            <person name="Livingstone P.G."/>
            <person name="Whitworth D.E."/>
        </authorList>
    </citation>
    <scope>NUCLEOTIDE SEQUENCE [LARGE SCALE GENOMIC DNA]</scope>
    <source>
        <strain evidence="3">CA051B</strain>
    </source>
</reference>
<sequence>MRESLQPRGEALRSAARRISVRRAEEPETPLLQIITEAARHFDLSPSEEQMLQSDLLPGSSEAPPP</sequence>
<name>A0A3A8PJA8_9BACT</name>
<evidence type="ECO:0000313" key="3">
    <source>
        <dbReference type="Proteomes" id="UP000272888"/>
    </source>
</evidence>
<dbReference type="AlphaFoldDB" id="A0A3A8PJA8"/>
<dbReference type="Proteomes" id="UP000272888">
    <property type="component" value="Unassembled WGS sequence"/>
</dbReference>
<comment type="caution">
    <text evidence="2">The sequence shown here is derived from an EMBL/GenBank/DDBJ whole genome shotgun (WGS) entry which is preliminary data.</text>
</comment>
<evidence type="ECO:0000313" key="2">
    <source>
        <dbReference type="EMBL" id="RKH54721.1"/>
    </source>
</evidence>
<keyword evidence="3" id="KW-1185">Reference proteome</keyword>
<proteinExistence type="predicted"/>
<accession>A0A3A8PJA8</accession>
<gene>
    <name evidence="2" type="ORF">D7V93_24915</name>
</gene>